<evidence type="ECO:0000313" key="6">
    <source>
        <dbReference type="EMBL" id="PIO37200.1"/>
    </source>
</evidence>
<evidence type="ECO:0000313" key="7">
    <source>
        <dbReference type="Proteomes" id="UP000228934"/>
    </source>
</evidence>
<feature type="binding site" evidence="3">
    <location>
        <position position="48"/>
    </location>
    <ligand>
        <name>Zn(2+)</name>
        <dbReference type="ChEBI" id="CHEBI:29105"/>
        <label>1</label>
    </ligand>
</feature>
<organism evidence="6 7">
    <name type="scientific">Aquarana catesbeiana</name>
    <name type="common">American bullfrog</name>
    <name type="synonym">Rana catesbeiana</name>
    <dbReference type="NCBI Taxonomy" id="8400"/>
    <lineage>
        <taxon>Eukaryota</taxon>
        <taxon>Metazoa</taxon>
        <taxon>Chordata</taxon>
        <taxon>Craniata</taxon>
        <taxon>Vertebrata</taxon>
        <taxon>Euteleostomi</taxon>
        <taxon>Amphibia</taxon>
        <taxon>Batrachia</taxon>
        <taxon>Anura</taxon>
        <taxon>Neobatrachia</taxon>
        <taxon>Ranoidea</taxon>
        <taxon>Ranidae</taxon>
        <taxon>Aquarana</taxon>
    </lineage>
</organism>
<dbReference type="AlphaFoldDB" id="A0A2G9SAL9"/>
<dbReference type="InterPro" id="IPR023088">
    <property type="entry name" value="PDEase"/>
</dbReference>
<dbReference type="PANTHER" id="PTHR11347">
    <property type="entry name" value="CYCLIC NUCLEOTIDE PHOSPHODIESTERASE"/>
    <property type="match status" value="1"/>
</dbReference>
<dbReference type="SUPFAM" id="SSF109604">
    <property type="entry name" value="HD-domain/PDEase-like"/>
    <property type="match status" value="1"/>
</dbReference>
<name>A0A2G9SAL9_AQUCT</name>
<dbReference type="PROSITE" id="PS51845">
    <property type="entry name" value="PDEASE_I_2"/>
    <property type="match status" value="1"/>
</dbReference>
<evidence type="ECO:0000256" key="4">
    <source>
        <dbReference type="SAM" id="MobiDB-lite"/>
    </source>
</evidence>
<feature type="region of interest" description="Disordered" evidence="4">
    <location>
        <begin position="134"/>
        <end position="166"/>
    </location>
</feature>
<evidence type="ECO:0000256" key="3">
    <source>
        <dbReference type="PIRSR" id="PIRSR623088-3"/>
    </source>
</evidence>
<keyword evidence="2" id="KW-0378">Hydrolase</keyword>
<dbReference type="GO" id="GO:0004114">
    <property type="term" value="F:3',5'-cyclic-nucleotide phosphodiesterase activity"/>
    <property type="evidence" value="ECO:0007669"/>
    <property type="project" value="InterPro"/>
</dbReference>
<dbReference type="InterPro" id="IPR002073">
    <property type="entry name" value="PDEase_catalytic_dom"/>
</dbReference>
<keyword evidence="7" id="KW-1185">Reference proteome</keyword>
<feature type="domain" description="PDEase" evidence="5">
    <location>
        <begin position="1"/>
        <end position="204"/>
    </location>
</feature>
<dbReference type="Pfam" id="PF00233">
    <property type="entry name" value="PDEase_I"/>
    <property type="match status" value="1"/>
</dbReference>
<dbReference type="GO" id="GO:0046872">
    <property type="term" value="F:metal ion binding"/>
    <property type="evidence" value="ECO:0007669"/>
    <property type="project" value="UniProtKB-KW"/>
</dbReference>
<gene>
    <name evidence="6" type="ORF">AB205_0174500</name>
</gene>
<dbReference type="GO" id="GO:0007165">
    <property type="term" value="P:signal transduction"/>
    <property type="evidence" value="ECO:0007669"/>
    <property type="project" value="InterPro"/>
</dbReference>
<accession>A0A2G9SAL9</accession>
<proteinExistence type="predicted"/>
<dbReference type="InterPro" id="IPR036971">
    <property type="entry name" value="PDEase_catalytic_dom_sf"/>
</dbReference>
<sequence length="240" mass="27145">MNGVCIVLEIIKPRKLLRVPFQKIIELCSLSDRIDKSKAMSLILHAADISHPAKTWDMHQRWTDLLMEEFFRQGDKEAELGLPFSPLCDRKSTLVAQSQIGFIDFIVEPTFTLLTDSTERIVIPLIEETTKSDHSVFDKPSLNNSEAGGGTDTQRKPSMRTPLTDGGSVMEYSLASVDLQHFKKNLVEIIQQNKERWKELAVQGMSGLYSKLMPKEKQSGLLFQKNNTAPTLCLKITLHM</sequence>
<dbReference type="EMBL" id="KV926983">
    <property type="protein sequence ID" value="PIO37200.1"/>
    <property type="molecule type" value="Genomic_DNA"/>
</dbReference>
<protein>
    <recommendedName>
        <fullName evidence="5">PDEase domain-containing protein</fullName>
    </recommendedName>
</protein>
<reference evidence="7" key="1">
    <citation type="journal article" date="2017" name="Nat. Commun.">
        <title>The North American bullfrog draft genome provides insight into hormonal regulation of long noncoding RNA.</title>
        <authorList>
            <person name="Hammond S.A."/>
            <person name="Warren R.L."/>
            <person name="Vandervalk B.P."/>
            <person name="Kucuk E."/>
            <person name="Khan H."/>
            <person name="Gibb E.A."/>
            <person name="Pandoh P."/>
            <person name="Kirk H."/>
            <person name="Zhao Y."/>
            <person name="Jones M."/>
            <person name="Mungall A.J."/>
            <person name="Coope R."/>
            <person name="Pleasance S."/>
            <person name="Moore R.A."/>
            <person name="Holt R.A."/>
            <person name="Round J.M."/>
            <person name="Ohora S."/>
            <person name="Walle B.V."/>
            <person name="Veldhoen N."/>
            <person name="Helbing C.C."/>
            <person name="Birol I."/>
        </authorList>
    </citation>
    <scope>NUCLEOTIDE SEQUENCE [LARGE SCALE GENOMIC DNA]</scope>
</reference>
<dbReference type="PRINTS" id="PR00387">
    <property type="entry name" value="PDIESTERASE1"/>
</dbReference>
<dbReference type="Gene3D" id="1.10.1300.10">
    <property type="entry name" value="3'5'-cyclic nucleotide phosphodiesterase, catalytic domain"/>
    <property type="match status" value="1"/>
</dbReference>
<dbReference type="OrthoDB" id="189220at2759"/>
<keyword evidence="1 3" id="KW-0479">Metal-binding</keyword>
<evidence type="ECO:0000259" key="5">
    <source>
        <dbReference type="PROSITE" id="PS51845"/>
    </source>
</evidence>
<dbReference type="Proteomes" id="UP000228934">
    <property type="component" value="Unassembled WGS sequence"/>
</dbReference>
<evidence type="ECO:0000256" key="1">
    <source>
        <dbReference type="ARBA" id="ARBA00022723"/>
    </source>
</evidence>
<evidence type="ECO:0000256" key="2">
    <source>
        <dbReference type="ARBA" id="ARBA00022801"/>
    </source>
</evidence>